<dbReference type="InterPro" id="IPR036259">
    <property type="entry name" value="MFS_trans_sf"/>
</dbReference>
<dbReference type="Proteomes" id="UP000307173">
    <property type="component" value="Unassembled WGS sequence"/>
</dbReference>
<dbReference type="GO" id="GO:0022857">
    <property type="term" value="F:transmembrane transporter activity"/>
    <property type="evidence" value="ECO:0007669"/>
    <property type="project" value="InterPro"/>
</dbReference>
<dbReference type="SUPFAM" id="SSF103473">
    <property type="entry name" value="MFS general substrate transporter"/>
    <property type="match status" value="1"/>
</dbReference>
<dbReference type="GO" id="GO:0000329">
    <property type="term" value="C:fungal-type vacuole membrane"/>
    <property type="evidence" value="ECO:0007669"/>
    <property type="project" value="TreeGrafter"/>
</dbReference>
<feature type="transmembrane region" description="Helical" evidence="7">
    <location>
        <begin position="141"/>
        <end position="160"/>
    </location>
</feature>
<evidence type="ECO:0000256" key="1">
    <source>
        <dbReference type="ARBA" id="ARBA00004141"/>
    </source>
</evidence>
<dbReference type="InterPro" id="IPR052599">
    <property type="entry name" value="SLC43A_AATransporter"/>
</dbReference>
<feature type="transmembrane region" description="Helical" evidence="7">
    <location>
        <begin position="112"/>
        <end position="129"/>
    </location>
</feature>
<dbReference type="Pfam" id="PF07690">
    <property type="entry name" value="MFS_1"/>
    <property type="match status" value="1"/>
</dbReference>
<feature type="transmembrane region" description="Helical" evidence="7">
    <location>
        <begin position="476"/>
        <end position="495"/>
    </location>
</feature>
<feature type="transmembrane region" description="Helical" evidence="7">
    <location>
        <begin position="172"/>
        <end position="191"/>
    </location>
</feature>
<dbReference type="STRING" id="52247.A0A4T0WVR6"/>
<dbReference type="AlphaFoldDB" id="A0A4T0WVR6"/>
<comment type="similarity">
    <text evidence="2">Belongs to the SLC43A transporter (TC 2.A.1.44) family.</text>
</comment>
<evidence type="ECO:0000313" key="9">
    <source>
        <dbReference type="Proteomes" id="UP000307173"/>
    </source>
</evidence>
<keyword evidence="9" id="KW-1185">Reference proteome</keyword>
<comment type="subcellular location">
    <subcellularLocation>
        <location evidence="1">Membrane</location>
        <topology evidence="1">Multi-pass membrane protein</topology>
    </subcellularLocation>
</comment>
<evidence type="ECO:0008006" key="10">
    <source>
        <dbReference type="Google" id="ProtNLM"/>
    </source>
</evidence>
<dbReference type="InterPro" id="IPR011701">
    <property type="entry name" value="MFS"/>
</dbReference>
<dbReference type="PANTHER" id="PTHR20772:SF2">
    <property type="entry name" value="PROTEIN FMP42"/>
    <property type="match status" value="1"/>
</dbReference>
<dbReference type="OrthoDB" id="330047at2759"/>
<reference evidence="8 9" key="1">
    <citation type="journal article" date="2019" name="Front. Genet.">
        <title>Whole-Genome Sequencing of the Opportunistic Yeast Pathogen Candida inconspicua Uncovers Its Hybrid Origin.</title>
        <authorList>
            <person name="Mixao V."/>
            <person name="Hansen A.P."/>
            <person name="Saus E."/>
            <person name="Boekhout T."/>
            <person name="Lass-Florl C."/>
            <person name="Gabaldon T."/>
        </authorList>
    </citation>
    <scope>NUCLEOTIDE SEQUENCE [LARGE SCALE GENOMIC DNA]</scope>
    <source>
        <strain evidence="8 9">CBS 180</strain>
    </source>
</reference>
<keyword evidence="5 7" id="KW-1133">Transmembrane helix</keyword>
<protein>
    <recommendedName>
        <fullName evidence="10">Protein FMP42</fullName>
    </recommendedName>
</protein>
<proteinExistence type="inferred from homology"/>
<evidence type="ECO:0000256" key="2">
    <source>
        <dbReference type="ARBA" id="ARBA00006595"/>
    </source>
</evidence>
<comment type="caution">
    <text evidence="8">The sequence shown here is derived from an EMBL/GenBank/DDBJ whole genome shotgun (WGS) entry which is preliminary data.</text>
</comment>
<evidence type="ECO:0000256" key="6">
    <source>
        <dbReference type="ARBA" id="ARBA00023136"/>
    </source>
</evidence>
<sequence>MSTEQTPLITPLQRRDNGLPSSTLRYIQITCAVLWCLFAAGPVFGFAALKPLLISQGVYENVCDVKTPSYSITDSLCVEQDLALNRMFTWAAVITNVTSILVGYILDNYGPRITGILGSIFLAMASYILSNSGEITKFDAYLVGYVSLAFAGPFVFISSFQLANSFPKNSGFVLALLTGAFDSSSALFLAYRIIYENHYIENLTIKRFFKYYLAVPAFILFCQIFIMPHESYTTIESVAKVAETGLDEDGLPLDPHDTRYNSEEVEAVTRSRARQTSVVSTKSVFEEIADHRLKEKTGGVFGVLHNKSVKEQLVSPWWYLILFFTVIQMIRINYFVATIASQMEYYFDSGTAVKINKFFDIALPLGGLVSIPFIGLILDNLHTLVVLTIMLVASLTIGIFGMLSIQLLQYCGILLLVVYRPFYYTSVSDYCVKVFGYSNFGTVYGAIICISGIINSTQALLDTATHYLFSSNPNPINFILVTITLVSGGLLLAFVKSQEKEAVKQSIIEEVLEGCEDEPIYNPPQ</sequence>
<dbReference type="Gene3D" id="1.20.1250.20">
    <property type="entry name" value="MFS general substrate transporter like domains"/>
    <property type="match status" value="1"/>
</dbReference>
<evidence type="ECO:0000256" key="7">
    <source>
        <dbReference type="SAM" id="Phobius"/>
    </source>
</evidence>
<keyword evidence="6 7" id="KW-0472">Membrane</keyword>
<keyword evidence="4 7" id="KW-0812">Transmembrane</keyword>
<feature type="transmembrane region" description="Helical" evidence="7">
    <location>
        <begin position="26"/>
        <end position="49"/>
    </location>
</feature>
<gene>
    <name evidence="8" type="ORF">CANINC_004612</name>
</gene>
<feature type="transmembrane region" description="Helical" evidence="7">
    <location>
        <begin position="88"/>
        <end position="106"/>
    </location>
</feature>
<dbReference type="PANTHER" id="PTHR20772">
    <property type="entry name" value="PROTEIN FMP42"/>
    <property type="match status" value="1"/>
</dbReference>
<feature type="transmembrane region" description="Helical" evidence="7">
    <location>
        <begin position="437"/>
        <end position="456"/>
    </location>
</feature>
<evidence type="ECO:0000256" key="4">
    <source>
        <dbReference type="ARBA" id="ARBA00022692"/>
    </source>
</evidence>
<keyword evidence="3" id="KW-0813">Transport</keyword>
<accession>A0A4T0WVR6</accession>
<feature type="transmembrane region" description="Helical" evidence="7">
    <location>
        <begin position="211"/>
        <end position="228"/>
    </location>
</feature>
<feature type="transmembrane region" description="Helical" evidence="7">
    <location>
        <begin position="384"/>
        <end position="417"/>
    </location>
</feature>
<feature type="transmembrane region" description="Helical" evidence="7">
    <location>
        <begin position="317"/>
        <end position="337"/>
    </location>
</feature>
<dbReference type="EMBL" id="SELW01000657">
    <property type="protein sequence ID" value="TID14941.1"/>
    <property type="molecule type" value="Genomic_DNA"/>
</dbReference>
<organism evidence="8 9">
    <name type="scientific">Pichia inconspicua</name>
    <dbReference type="NCBI Taxonomy" id="52247"/>
    <lineage>
        <taxon>Eukaryota</taxon>
        <taxon>Fungi</taxon>
        <taxon>Dikarya</taxon>
        <taxon>Ascomycota</taxon>
        <taxon>Saccharomycotina</taxon>
        <taxon>Pichiomycetes</taxon>
        <taxon>Pichiales</taxon>
        <taxon>Pichiaceae</taxon>
        <taxon>Pichia</taxon>
    </lineage>
</organism>
<name>A0A4T0WVR6_9ASCO</name>
<evidence type="ECO:0000256" key="3">
    <source>
        <dbReference type="ARBA" id="ARBA00022448"/>
    </source>
</evidence>
<evidence type="ECO:0000313" key="8">
    <source>
        <dbReference type="EMBL" id="TID14941.1"/>
    </source>
</evidence>
<evidence type="ECO:0000256" key="5">
    <source>
        <dbReference type="ARBA" id="ARBA00022989"/>
    </source>
</evidence>
<feature type="transmembrane region" description="Helical" evidence="7">
    <location>
        <begin position="358"/>
        <end position="378"/>
    </location>
</feature>